<dbReference type="Pfam" id="PF11974">
    <property type="entry name" value="bMG3"/>
    <property type="match status" value="1"/>
</dbReference>
<dbReference type="SMART" id="SM01359">
    <property type="entry name" value="A2M_N_2"/>
    <property type="match status" value="1"/>
</dbReference>
<evidence type="ECO:0000259" key="4">
    <source>
        <dbReference type="SMART" id="SM01360"/>
    </source>
</evidence>
<dbReference type="CDD" id="cd02891">
    <property type="entry name" value="A2M_like"/>
    <property type="match status" value="1"/>
</dbReference>
<dbReference type="Gene3D" id="1.50.10.20">
    <property type="match status" value="1"/>
</dbReference>
<dbReference type="InterPro" id="IPR001599">
    <property type="entry name" value="Macroglobln_a2"/>
</dbReference>
<keyword evidence="2" id="KW-0472">Membrane</keyword>
<protein>
    <submittedName>
        <fullName evidence="5">Large extracellular alpha-helical protein</fullName>
    </submittedName>
</protein>
<dbReference type="Gene3D" id="2.60.40.3710">
    <property type="match status" value="1"/>
</dbReference>
<dbReference type="EMBL" id="CP003060">
    <property type="protein sequence ID" value="AEP28348.1"/>
    <property type="molecule type" value="Genomic_DNA"/>
</dbReference>
<evidence type="ECO:0000256" key="1">
    <source>
        <dbReference type="ARBA" id="ARBA00010556"/>
    </source>
</evidence>
<gene>
    <name evidence="5" type="ordered locus">GNIT_0194</name>
</gene>
<dbReference type="InterPro" id="IPR041246">
    <property type="entry name" value="Bact_MG10"/>
</dbReference>
<feature type="transmembrane region" description="Helical" evidence="2">
    <location>
        <begin position="48"/>
        <end position="69"/>
    </location>
</feature>
<feature type="domain" description="Alpha-2-macroglobulin" evidence="4">
    <location>
        <begin position="1302"/>
        <end position="1394"/>
    </location>
</feature>
<dbReference type="SUPFAM" id="SSF48239">
    <property type="entry name" value="Terpenoid cyclases/Protein prenyltransferases"/>
    <property type="match status" value="1"/>
</dbReference>
<dbReference type="STRING" id="1085623.GNIT_0194"/>
<dbReference type="InterPro" id="IPR011625">
    <property type="entry name" value="A2M_N_BRD"/>
</dbReference>
<accession>G4QF04</accession>
<organism evidence="5 6">
    <name type="scientific">Glaciecola nitratireducens (strain JCM 12485 / KCTC 12276 / FR1064)</name>
    <dbReference type="NCBI Taxonomy" id="1085623"/>
    <lineage>
        <taxon>Bacteria</taxon>
        <taxon>Pseudomonadati</taxon>
        <taxon>Pseudomonadota</taxon>
        <taxon>Gammaproteobacteria</taxon>
        <taxon>Alteromonadales</taxon>
        <taxon>Alteromonadaceae</taxon>
        <taxon>Brumicola</taxon>
    </lineage>
</organism>
<dbReference type="Pfam" id="PF07703">
    <property type="entry name" value="A2M_BRD"/>
    <property type="match status" value="1"/>
</dbReference>
<dbReference type="HOGENOM" id="CLU_000965_2_0_6"/>
<dbReference type="PANTHER" id="PTHR40094">
    <property type="entry name" value="ALPHA-2-MACROGLOBULIN HOMOLOG"/>
    <property type="match status" value="1"/>
</dbReference>
<evidence type="ECO:0000313" key="6">
    <source>
        <dbReference type="Proteomes" id="UP000009282"/>
    </source>
</evidence>
<dbReference type="Pfam" id="PF01835">
    <property type="entry name" value="MG2"/>
    <property type="match status" value="1"/>
</dbReference>
<comment type="similarity">
    <text evidence="1">Belongs to the protease inhibitor I39 (alpha-2-macroglobulin) family. Bacterial alpha-2-macroglobulin subfamily.</text>
</comment>
<dbReference type="InterPro" id="IPR002890">
    <property type="entry name" value="MG2"/>
</dbReference>
<dbReference type="Gene3D" id="2.60.40.1930">
    <property type="match status" value="1"/>
</dbReference>
<evidence type="ECO:0000259" key="3">
    <source>
        <dbReference type="SMART" id="SM01359"/>
    </source>
</evidence>
<keyword evidence="2" id="KW-0812">Transmembrane</keyword>
<evidence type="ECO:0000313" key="5">
    <source>
        <dbReference type="EMBL" id="AEP28348.1"/>
    </source>
</evidence>
<dbReference type="OrthoDB" id="9767116at2"/>
<proteinExistence type="inferred from homology"/>
<dbReference type="SMART" id="SM01360">
    <property type="entry name" value="A2M"/>
    <property type="match status" value="1"/>
</dbReference>
<feature type="transmembrane region" description="Helical" evidence="2">
    <location>
        <begin position="6"/>
        <end position="28"/>
    </location>
</feature>
<dbReference type="KEGG" id="gni:GNIT_0194"/>
<dbReference type="RefSeq" id="WP_014107227.1">
    <property type="nucleotide sequence ID" value="NC_016041.1"/>
</dbReference>
<dbReference type="InterPro" id="IPR008930">
    <property type="entry name" value="Terpenoid_cyclase/PrenylTrfase"/>
</dbReference>
<dbReference type="Pfam" id="PF17973">
    <property type="entry name" value="bMG10"/>
    <property type="match status" value="1"/>
</dbReference>
<sequence>MQFLLKILMFPFVVVGKLLALLFGEVNWSMPPWLAYLNNLRKNSPLKLVFLALLIVGLGAGVYKTYVYYQSLPEPILVDALITIPALTEEYADENSESTKTSPPELRIEFAYTSNDYLPPEQPPELLPITRIAPPSIPADFPSVAPIDLIGAEVKTGIKLSPSKAGKWRWENDRTLLFVPETPWPAGQEYEVSFAPEVFDTQDEFSNDEFSFITTPLQGSIEMSEFELSVEDKLKQVFVEISFNYPVDRQSVEQSVSVAYQVEGNKLGKAQAYKLNFSDNLRSATVTLDIATLPEQARILEVTFGEGIKSIYGGEASSAVYESKVMVPDLYSYLKVEQSDIEVLRNLDDEPEQFVLLDFTDAIARDELLNKFTLFLLPNQKEKNGKSYWQSPREVTAEVLQSAEKLDYTLMPNAADAATNYQLKVDVQAGRQLYLKIASGLTSVNGFVQRAYFDRILVAPKYPQEISISGEGSILTYSKDQRLAFSTRGVSDVQVSIGKVIDDELYHLVSQTQGDISNPNFYNWSFNEANLAEFSTQFISMNANDADLKTANYASVDLNALVSSSKGGLGLFFVEIKAWDKNRKREIYGVSDKLLVLVTDLGVIVKSSQDESQDIFVQSIKSGAPVANARVELIAKNGTKLFSKATDSNGHVTFPAANGYEREKQPVVYVVSLKGDVSFIPYNRYTRQINYSRFNVGGEYSYANDNDRVNAYMFTDCGIYRPGEVVNIGMIVKGKNLQNLGNIPLELVIRDAQYTEVYVETMQLSQFGFMDAAFNTEKTFKTGSYSASLHLIRERGKGNQVRERQVGSMNFSVEEFQADTLSITSQVKGLPSKGWATSPNLSNEISLNNLSGVPAQGRRVTTDLTLLPIQFSFEQFDGVAFYSPKVKDDTTDGLSRFEESLKEQQTSPDGKASVAVDLSRFNKGTYSVTLQSKGYEASGGRSVSTSTRFLYSPSLHLVGYKADGKLDFINLNSERTLALIAINNELKSVALDKLKKRLSKVQSISTLVKQYNGRYEYESIQTTRQVKEEAYALPEGFEALSLDTSEAGTFVVDILNADDEVLLSAQYTVVGASNDDGQLDKNAELKVTLDKDDYQEGETIELSIQAPYAGSGLISIESNKLHAFKWFSSTTNSSIQRIKIPKGIEGNAYINIAFVRDLSSKEIFTSPLSYAVVPFSIDRSKRILDLTLRVEDIVQPGKPMAINLDVSEDAKVAVFAVDLGILQVSGYRTPNPLAHFLKKRALSVRTMQILDLILPDFALSKMLSAAGGDMEADMAMSEKMMVTGSRMQRSQNPFERKVQDPAVFWSGVVAAKKGNNTYTFDVPNDFAGGLRVMAIAVGDQTMGRAQENTIVRGPFVLSPNVLNQAAPGDEFDITLSVANVVKDSQDEADVKIQVSTSKHVSIIGSKEAQMQLSENQEEAVRFRVKANDVLGGAEISFDVSMTDKSGKTWQSSRTAALSIRPAMPFEVSITTGVSSNGQVSLDTPLKLFEAQSSQVLKASASPLVITEGLSAYLDEYPHGCTEQIVSQVFPLVGLSNLPKYGPDNETVAAHFAEVISKLRQRQSYAGGFSYWPSAQNNDPDVTIYVMHFLIEADALGYPVPQDMLESGVRYLGDTASNYVRMSGTQSSVNASMLTLRKRAQGIYLLTRSGVVTSNLLIDLVSTLEKQYKTTWRKDVLSAYIAASYALMQQDQEAKKLISEYDLADQSLLVEQAFSGLAPRLNLDAQYLFLVAKHFPEFIKEVSGKAVLNITQAIYKGEYNTISAAYSMLALGAYHSAVAFAGDDTNSPNDSLAQIDKQITFVASTLQKKTQLEPVYNPFAAAIYPIGTERVEASIQSAALPNSGELYYVNMQAGYQTTLPLKAKSNGIEIQRAFINKNGEVATDIKQGDEITVRLRVRATKLKNIANIAIVDLLPGGFEVIRESLSRRAGVWQTEYIDIREDRIVFYGDITNRVTEITYTVKVTAAGKFTVPASFVEAMYDRSLSGLTSASEVVVTVAK</sequence>
<dbReference type="Proteomes" id="UP000009282">
    <property type="component" value="Chromosome"/>
</dbReference>
<dbReference type="InterPro" id="IPR021868">
    <property type="entry name" value="Alpha_2_Macroglob_MG3"/>
</dbReference>
<dbReference type="eggNOG" id="COG2373">
    <property type="taxonomic scope" value="Bacteria"/>
</dbReference>
<dbReference type="GO" id="GO:0004866">
    <property type="term" value="F:endopeptidase inhibitor activity"/>
    <property type="evidence" value="ECO:0007669"/>
    <property type="project" value="InterPro"/>
</dbReference>
<dbReference type="PANTHER" id="PTHR40094:SF1">
    <property type="entry name" value="UBIQUITIN DOMAIN-CONTAINING PROTEIN"/>
    <property type="match status" value="1"/>
</dbReference>
<dbReference type="Pfam" id="PF00207">
    <property type="entry name" value="A2M"/>
    <property type="match status" value="1"/>
</dbReference>
<feature type="domain" description="Alpha-2-macroglobulin bait region" evidence="3">
    <location>
        <begin position="1085"/>
        <end position="1224"/>
    </location>
</feature>
<dbReference type="InterPro" id="IPR051802">
    <property type="entry name" value="YfhM-like"/>
</dbReference>
<keyword evidence="6" id="KW-1185">Reference proteome</keyword>
<reference evidence="5 6" key="1">
    <citation type="journal article" date="2011" name="J. Bacteriol.">
        <title>Complete genome sequence of seawater bacterium Glaciecola nitratireducens FR1064T.</title>
        <authorList>
            <person name="Bian F."/>
            <person name="Qin Q.L."/>
            <person name="Xie B.B."/>
            <person name="Shu Y.L."/>
            <person name="Zhang X.Y."/>
            <person name="Yu Y."/>
            <person name="Chen B."/>
            <person name="Chen X.L."/>
            <person name="Zhou B.C."/>
            <person name="Zhang Y.Z."/>
        </authorList>
    </citation>
    <scope>NUCLEOTIDE SEQUENCE [LARGE SCALE GENOMIC DNA]</scope>
    <source>
        <strain evidence="6">JCM 12485 / KCTC 12276 / FR1064</strain>
    </source>
</reference>
<evidence type="ECO:0000256" key="2">
    <source>
        <dbReference type="SAM" id="Phobius"/>
    </source>
</evidence>
<name>G4QF04_GLANF</name>
<keyword evidence="2" id="KW-1133">Transmembrane helix</keyword>